<proteinExistence type="predicted"/>
<accession>A0A6J2S2C3</accession>
<dbReference type="InterPro" id="IPR036834">
    <property type="entry name" value="Bcl-2-like_sf"/>
</dbReference>
<dbReference type="PANTHER" id="PTHR14965">
    <property type="entry name" value="SI:CH73-248E21.1"/>
    <property type="match status" value="1"/>
</dbReference>
<feature type="region of interest" description="Disordered" evidence="3">
    <location>
        <begin position="15"/>
        <end position="96"/>
    </location>
</feature>
<dbReference type="GO" id="GO:0006915">
    <property type="term" value="P:apoptotic process"/>
    <property type="evidence" value="ECO:0007669"/>
    <property type="project" value="UniProtKB-KW"/>
</dbReference>
<evidence type="ECO:0000256" key="3">
    <source>
        <dbReference type="SAM" id="MobiDB-lite"/>
    </source>
</evidence>
<dbReference type="RefSeq" id="XP_029317368.1">
    <property type="nucleotide sequence ID" value="XM_029461508.1"/>
</dbReference>
<dbReference type="PANTHER" id="PTHR14965:SF1">
    <property type="entry name" value="APOPTOSIS FACILITATOR BCL-2-LIKE PROTEIN 14"/>
    <property type="match status" value="1"/>
</dbReference>
<organism evidence="4 5">
    <name type="scientific">Cottoperca gobio</name>
    <name type="common">Frogmouth</name>
    <name type="synonym">Aphritis gobio</name>
    <dbReference type="NCBI Taxonomy" id="56716"/>
    <lineage>
        <taxon>Eukaryota</taxon>
        <taxon>Metazoa</taxon>
        <taxon>Chordata</taxon>
        <taxon>Craniata</taxon>
        <taxon>Vertebrata</taxon>
        <taxon>Euteleostomi</taxon>
        <taxon>Actinopterygii</taxon>
        <taxon>Neopterygii</taxon>
        <taxon>Teleostei</taxon>
        <taxon>Neoteleostei</taxon>
        <taxon>Acanthomorphata</taxon>
        <taxon>Eupercaria</taxon>
        <taxon>Perciformes</taxon>
        <taxon>Notothenioidei</taxon>
        <taxon>Bovichtidae</taxon>
        <taxon>Cottoperca</taxon>
    </lineage>
</organism>
<sequence length="301" mass="34116">MANGHVKINDIFCNDNGLTRSTRCDPKSTSDTESMEDTEEYRLLMAYAKRRRRPKGGSSPQDKPNLVTGDTDLNNHSPLMLAKTEKEKEKKTKKKRKGWKRHLSIFSCIKPQTEEVLEQSGINEEPLDDHERRAYFKADVREDDELKQLASKLTRIADEIPFLPPDLEPDSPADDVNVERMIGLLLRESGDRLNERELKDSGVGIQLFGNYDFFKLLISTLLMRMGLKSPNPDSPGPKASPKTQIAVMCEITCRLSAVNTLPGNQLLGHGARYLQHNYASWVQQQGGYETAFYSDDEDDIQ</sequence>
<keyword evidence="1" id="KW-0597">Phosphoprotein</keyword>
<name>A0A6J2S2C3_COTGO</name>
<dbReference type="SUPFAM" id="SSF56854">
    <property type="entry name" value="Bcl-2 inhibitors of programmed cell death"/>
    <property type="match status" value="1"/>
</dbReference>
<protein>
    <submittedName>
        <fullName evidence="5">Uncharacterized protein LOC115028100</fullName>
    </submittedName>
</protein>
<evidence type="ECO:0000313" key="4">
    <source>
        <dbReference type="Proteomes" id="UP000504630"/>
    </source>
</evidence>
<reference evidence="5" key="1">
    <citation type="submission" date="2025-08" db="UniProtKB">
        <authorList>
            <consortium name="RefSeq"/>
        </authorList>
    </citation>
    <scope>IDENTIFICATION</scope>
</reference>
<evidence type="ECO:0000313" key="5">
    <source>
        <dbReference type="RefSeq" id="XP_029317368.1"/>
    </source>
</evidence>
<dbReference type="InParanoid" id="A0A6J2S2C3"/>
<keyword evidence="2" id="KW-0053">Apoptosis</keyword>
<evidence type="ECO:0000256" key="1">
    <source>
        <dbReference type="ARBA" id="ARBA00022553"/>
    </source>
</evidence>
<evidence type="ECO:0000256" key="2">
    <source>
        <dbReference type="ARBA" id="ARBA00022703"/>
    </source>
</evidence>
<keyword evidence="4" id="KW-1185">Reference proteome</keyword>
<gene>
    <name evidence="5" type="primary">LOC115028100</name>
</gene>
<dbReference type="GO" id="GO:2001236">
    <property type="term" value="P:regulation of extrinsic apoptotic signaling pathway"/>
    <property type="evidence" value="ECO:0007669"/>
    <property type="project" value="TreeGrafter"/>
</dbReference>
<dbReference type="AlphaFoldDB" id="A0A6J2S2C3"/>
<dbReference type="KEGG" id="cgob:115028100"/>
<dbReference type="Proteomes" id="UP000504630">
    <property type="component" value="Chromosome 23"/>
</dbReference>
<dbReference type="OrthoDB" id="9948726at2759"/>
<dbReference type="GeneID" id="115028100"/>